<comment type="caution">
    <text evidence="2">The sequence shown here is derived from an EMBL/GenBank/DDBJ whole genome shotgun (WGS) entry which is preliminary data.</text>
</comment>
<dbReference type="Gene3D" id="3.40.30.10">
    <property type="entry name" value="Glutaredoxin"/>
    <property type="match status" value="1"/>
</dbReference>
<reference evidence="2 3" key="1">
    <citation type="submission" date="2021-01" db="EMBL/GenBank/DDBJ databases">
        <title>Whole genome shotgun sequence of Catellatospora chokoriensis NBRC 107358.</title>
        <authorList>
            <person name="Komaki H."/>
            <person name="Tamura T."/>
        </authorList>
    </citation>
    <scope>NUCLEOTIDE SEQUENCE [LARGE SCALE GENOMIC DNA]</scope>
    <source>
        <strain evidence="2 3">NBRC 107358</strain>
    </source>
</reference>
<accession>A0A8J3NPB7</accession>
<dbReference type="AlphaFoldDB" id="A0A8J3NPB7"/>
<sequence>MGEDSGVEMWNNPSCSKCATARETFELNQVPVTLRPYLDAPPTAAELADVLDRLGAQPWEICRLGEPAAADLGLADWSRDAVDRPRWIAAMVAYPQLIQRPILLLDDGTAIVGRTPEALAQALSTPTTD</sequence>
<dbReference type="RefSeq" id="WP_239120372.1">
    <property type="nucleotide sequence ID" value="NZ_BAAALB010000049.1"/>
</dbReference>
<keyword evidence="3" id="KW-1185">Reference proteome</keyword>
<comment type="similarity">
    <text evidence="1">Belongs to the ArsC family.</text>
</comment>
<organism evidence="2 3">
    <name type="scientific">Catellatospora chokoriensis</name>
    <dbReference type="NCBI Taxonomy" id="310353"/>
    <lineage>
        <taxon>Bacteria</taxon>
        <taxon>Bacillati</taxon>
        <taxon>Actinomycetota</taxon>
        <taxon>Actinomycetes</taxon>
        <taxon>Micromonosporales</taxon>
        <taxon>Micromonosporaceae</taxon>
        <taxon>Catellatospora</taxon>
    </lineage>
</organism>
<evidence type="ECO:0000256" key="1">
    <source>
        <dbReference type="PROSITE-ProRule" id="PRU01282"/>
    </source>
</evidence>
<dbReference type="Proteomes" id="UP000619293">
    <property type="component" value="Unassembled WGS sequence"/>
</dbReference>
<dbReference type="EMBL" id="BONG01000006">
    <property type="protein sequence ID" value="GIF88032.1"/>
    <property type="molecule type" value="Genomic_DNA"/>
</dbReference>
<dbReference type="SUPFAM" id="SSF52833">
    <property type="entry name" value="Thioredoxin-like"/>
    <property type="match status" value="1"/>
</dbReference>
<proteinExistence type="inferred from homology"/>
<evidence type="ECO:0000313" key="3">
    <source>
        <dbReference type="Proteomes" id="UP000619293"/>
    </source>
</evidence>
<dbReference type="InterPro" id="IPR036249">
    <property type="entry name" value="Thioredoxin-like_sf"/>
</dbReference>
<dbReference type="InterPro" id="IPR006660">
    <property type="entry name" value="Arsenate_reductase-like"/>
</dbReference>
<dbReference type="PROSITE" id="PS51353">
    <property type="entry name" value="ARSC"/>
    <property type="match status" value="1"/>
</dbReference>
<protein>
    <submittedName>
        <fullName evidence="2">Arsenate reductase</fullName>
    </submittedName>
</protein>
<dbReference type="PANTHER" id="PTHR30041:SF4">
    <property type="entry name" value="ARSENATE REDUCTASE"/>
    <property type="match status" value="1"/>
</dbReference>
<dbReference type="Pfam" id="PF03960">
    <property type="entry name" value="ArsC"/>
    <property type="match status" value="1"/>
</dbReference>
<gene>
    <name evidence="2" type="primary">arsC</name>
    <name evidence="2" type="ORF">Cch02nite_14760</name>
</gene>
<dbReference type="PANTHER" id="PTHR30041">
    <property type="entry name" value="ARSENATE REDUCTASE"/>
    <property type="match status" value="1"/>
</dbReference>
<evidence type="ECO:0000313" key="2">
    <source>
        <dbReference type="EMBL" id="GIF88032.1"/>
    </source>
</evidence>
<name>A0A8J3NPB7_9ACTN</name>